<dbReference type="GO" id="GO:0046872">
    <property type="term" value="F:metal ion binding"/>
    <property type="evidence" value="ECO:0007669"/>
    <property type="project" value="UniProtKB-KW"/>
</dbReference>
<dbReference type="PANTHER" id="PTHR12629:SF0">
    <property type="entry name" value="DIPHOSPHOINOSITOL-POLYPHOSPHATE DIPHOSPHATASE"/>
    <property type="match status" value="1"/>
</dbReference>
<dbReference type="InterPro" id="IPR000086">
    <property type="entry name" value="NUDIX_hydrolase_dom"/>
</dbReference>
<dbReference type="PROSITE" id="PS51462">
    <property type="entry name" value="NUDIX"/>
    <property type="match status" value="1"/>
</dbReference>
<keyword evidence="7" id="KW-1185">Reference proteome</keyword>
<feature type="domain" description="Nudix hydrolase" evidence="5">
    <location>
        <begin position="87"/>
        <end position="196"/>
    </location>
</feature>
<dbReference type="InterPro" id="IPR020084">
    <property type="entry name" value="NUDIX_hydrolase_CS"/>
</dbReference>
<evidence type="ECO:0000256" key="4">
    <source>
        <dbReference type="SAM" id="MobiDB-lite"/>
    </source>
</evidence>
<reference evidence="6" key="1">
    <citation type="submission" date="2019-09" db="EMBL/GenBank/DDBJ databases">
        <title>Draft genome information of white flower Hibiscus syriacus.</title>
        <authorList>
            <person name="Kim Y.-M."/>
        </authorList>
    </citation>
    <scope>NUCLEOTIDE SEQUENCE [LARGE SCALE GENOMIC DNA]</scope>
    <source>
        <strain evidence="6">YM2019G1</strain>
    </source>
</reference>
<dbReference type="GO" id="GO:0016567">
    <property type="term" value="P:protein ubiquitination"/>
    <property type="evidence" value="ECO:0007669"/>
    <property type="project" value="UniProtKB-UniPathway"/>
</dbReference>
<protein>
    <recommendedName>
        <fullName evidence="5">Nudix hydrolase domain-containing protein</fullName>
    </recommendedName>
</protein>
<dbReference type="Gene3D" id="3.90.79.10">
    <property type="entry name" value="Nucleoside Triphosphate Pyrophosphohydrolase"/>
    <property type="match status" value="1"/>
</dbReference>
<dbReference type="Gene3D" id="3.30.710.10">
    <property type="entry name" value="Potassium Channel Kv1.1, Chain A"/>
    <property type="match status" value="1"/>
</dbReference>
<organism evidence="6 7">
    <name type="scientific">Hibiscus syriacus</name>
    <name type="common">Rose of Sharon</name>
    <dbReference type="NCBI Taxonomy" id="106335"/>
    <lineage>
        <taxon>Eukaryota</taxon>
        <taxon>Viridiplantae</taxon>
        <taxon>Streptophyta</taxon>
        <taxon>Embryophyta</taxon>
        <taxon>Tracheophyta</taxon>
        <taxon>Spermatophyta</taxon>
        <taxon>Magnoliopsida</taxon>
        <taxon>eudicotyledons</taxon>
        <taxon>Gunneridae</taxon>
        <taxon>Pentapetalae</taxon>
        <taxon>rosids</taxon>
        <taxon>malvids</taxon>
        <taxon>Malvales</taxon>
        <taxon>Malvaceae</taxon>
        <taxon>Malvoideae</taxon>
        <taxon>Hibiscus</taxon>
    </lineage>
</organism>
<dbReference type="Pfam" id="PF00293">
    <property type="entry name" value="NUDIX"/>
    <property type="match status" value="1"/>
</dbReference>
<dbReference type="UniPathway" id="UPA00143"/>
<keyword evidence="2" id="KW-0479">Metal-binding</keyword>
<dbReference type="PROSITE" id="PS00893">
    <property type="entry name" value="NUDIX_BOX"/>
    <property type="match status" value="1"/>
</dbReference>
<evidence type="ECO:0000313" key="7">
    <source>
        <dbReference type="Proteomes" id="UP000436088"/>
    </source>
</evidence>
<accession>A0A6A3A9D4</accession>
<dbReference type="GO" id="GO:0005634">
    <property type="term" value="C:nucleus"/>
    <property type="evidence" value="ECO:0007669"/>
    <property type="project" value="TreeGrafter"/>
</dbReference>
<dbReference type="PANTHER" id="PTHR12629">
    <property type="entry name" value="DIPHOSPHOINOSITOL POLYPHOSPHATE PHOSPHOHYDROLASE"/>
    <property type="match status" value="1"/>
</dbReference>
<comment type="pathway">
    <text evidence="1">Protein modification; protein ubiquitination.</text>
</comment>
<name>A0A6A3A9D4_HIBSY</name>
<feature type="region of interest" description="Disordered" evidence="4">
    <location>
        <begin position="1"/>
        <end position="29"/>
    </location>
</feature>
<evidence type="ECO:0000259" key="5">
    <source>
        <dbReference type="PROSITE" id="PS51462"/>
    </source>
</evidence>
<evidence type="ECO:0000256" key="2">
    <source>
        <dbReference type="ARBA" id="ARBA00022723"/>
    </source>
</evidence>
<keyword evidence="3" id="KW-0378">Hydrolase</keyword>
<evidence type="ECO:0000256" key="1">
    <source>
        <dbReference type="ARBA" id="ARBA00004906"/>
    </source>
</evidence>
<sequence length="196" mass="20850">MAVVSKQSHEGGNDVPPTPPPLPGPATNCRRKGVDVIIRTDNGGIIYAHASVLGMASPVLRGMLKQAKGSGQKGTGATTKRGMDSLSSPSPVSIFTMADELQKTAQADDQVPVVNITYVPQAEKTPVVRAVAAKEPPPVPESNEEPMMKFEGLLFPKGGWENDETVEEAAVREAIEEAGVRGDLIVNFLHHLYLCV</sequence>
<dbReference type="Proteomes" id="UP000436088">
    <property type="component" value="Unassembled WGS sequence"/>
</dbReference>
<dbReference type="InterPro" id="IPR011333">
    <property type="entry name" value="SKP1/BTB/POZ_sf"/>
</dbReference>
<gene>
    <name evidence="6" type="ORF">F3Y22_tig00110577pilonHSYRG00256</name>
</gene>
<evidence type="ECO:0000313" key="6">
    <source>
        <dbReference type="EMBL" id="KAE8699569.1"/>
    </source>
</evidence>
<dbReference type="AlphaFoldDB" id="A0A6A3A9D4"/>
<dbReference type="SUPFAM" id="SSF55811">
    <property type="entry name" value="Nudix"/>
    <property type="match status" value="1"/>
</dbReference>
<feature type="region of interest" description="Disordered" evidence="4">
    <location>
        <begin position="66"/>
        <end position="89"/>
    </location>
</feature>
<proteinExistence type="predicted"/>
<dbReference type="EMBL" id="VEPZ02001037">
    <property type="protein sequence ID" value="KAE8699569.1"/>
    <property type="molecule type" value="Genomic_DNA"/>
</dbReference>
<evidence type="ECO:0000256" key="3">
    <source>
        <dbReference type="ARBA" id="ARBA00022801"/>
    </source>
</evidence>
<dbReference type="GO" id="GO:0005737">
    <property type="term" value="C:cytoplasm"/>
    <property type="evidence" value="ECO:0007669"/>
    <property type="project" value="TreeGrafter"/>
</dbReference>
<dbReference type="InterPro" id="IPR015797">
    <property type="entry name" value="NUDIX_hydrolase-like_dom_sf"/>
</dbReference>
<comment type="caution">
    <text evidence="6">The sequence shown here is derived from an EMBL/GenBank/DDBJ whole genome shotgun (WGS) entry which is preliminary data.</text>
</comment>
<dbReference type="GO" id="GO:0016787">
    <property type="term" value="F:hydrolase activity"/>
    <property type="evidence" value="ECO:0007669"/>
    <property type="project" value="UniProtKB-KW"/>
</dbReference>